<reference evidence="1 2" key="1">
    <citation type="submission" date="2019-12" db="EMBL/GenBank/DDBJ databases">
        <authorList>
            <person name="Kim Y.S."/>
        </authorList>
    </citation>
    <scope>NUCLEOTIDE SEQUENCE [LARGE SCALE GENOMIC DNA]</scope>
    <source>
        <strain evidence="1 2">MMS17-SY077</strain>
    </source>
</reference>
<evidence type="ECO:0000313" key="2">
    <source>
        <dbReference type="Proteomes" id="UP000438182"/>
    </source>
</evidence>
<protein>
    <submittedName>
        <fullName evidence="1">Uncharacterized protein</fullName>
    </submittedName>
</protein>
<name>A0A6I4P278_9MICO</name>
<dbReference type="AlphaFoldDB" id="A0A6I4P278"/>
<proteinExistence type="predicted"/>
<dbReference type="EMBL" id="WSTA01000004">
    <property type="protein sequence ID" value="MWB97274.1"/>
    <property type="molecule type" value="Genomic_DNA"/>
</dbReference>
<gene>
    <name evidence="1" type="ORF">GB864_01670</name>
</gene>
<keyword evidence="2" id="KW-1185">Reference proteome</keyword>
<accession>A0A6I4P278</accession>
<sequence>MSDHRLVAYIICWTGWEERSRDLAAALVEHVGRLVVVYSNRAGTIEDGAGHWMQVPDDYFYGRKFESSLLDFDGDIMLHVQADAVTEDWGALVARCRERFATRPDLAIWSPEVDYTPLPVWLTSLADLGDDLRLVTSTDSVVWALSAEICDWLRPLDLALDHYGWGIDIGVAIHAHALAREVVIDHSVFVDHPKSRAYDSENAYRLELEFLEAALTPAEQRLKVVLDSGMATRRELVALEENTRTIRRAARALRAGPRAVSSTLRRLRGGATPAEPN</sequence>
<organism evidence="1 2">
    <name type="scientific">Agromyces seonyuensis</name>
    <dbReference type="NCBI Taxonomy" id="2662446"/>
    <lineage>
        <taxon>Bacteria</taxon>
        <taxon>Bacillati</taxon>
        <taxon>Actinomycetota</taxon>
        <taxon>Actinomycetes</taxon>
        <taxon>Micrococcales</taxon>
        <taxon>Microbacteriaceae</taxon>
        <taxon>Agromyces</taxon>
    </lineage>
</organism>
<dbReference type="Proteomes" id="UP000438182">
    <property type="component" value="Unassembled WGS sequence"/>
</dbReference>
<dbReference type="RefSeq" id="WP_160422590.1">
    <property type="nucleotide sequence ID" value="NZ_WSTA01000004.1"/>
</dbReference>
<comment type="caution">
    <text evidence="1">The sequence shown here is derived from an EMBL/GenBank/DDBJ whole genome shotgun (WGS) entry which is preliminary data.</text>
</comment>
<evidence type="ECO:0000313" key="1">
    <source>
        <dbReference type="EMBL" id="MWB97274.1"/>
    </source>
</evidence>